<organism evidence="2 3">
    <name type="scientific">Desulfofundulus thermosubterraneus DSM 16057</name>
    <dbReference type="NCBI Taxonomy" id="1121432"/>
    <lineage>
        <taxon>Bacteria</taxon>
        <taxon>Bacillati</taxon>
        <taxon>Bacillota</taxon>
        <taxon>Clostridia</taxon>
        <taxon>Eubacteriales</taxon>
        <taxon>Peptococcaceae</taxon>
        <taxon>Desulfofundulus</taxon>
    </lineage>
</organism>
<evidence type="ECO:0000313" key="2">
    <source>
        <dbReference type="EMBL" id="SHJ77785.1"/>
    </source>
</evidence>
<dbReference type="RefSeq" id="WP_207543922.1">
    <property type="nucleotide sequence ID" value="NZ_FQZM01000060.1"/>
</dbReference>
<gene>
    <name evidence="2" type="ORF">SAMN02745219_03308</name>
</gene>
<dbReference type="InterPro" id="IPR035069">
    <property type="entry name" value="TTHA1013/TTHA0281-like"/>
</dbReference>
<dbReference type="PANTHER" id="PTHR34504">
    <property type="entry name" value="ANTITOXIN HICB"/>
    <property type="match status" value="1"/>
</dbReference>
<proteinExistence type="predicted"/>
<feature type="domain" description="HicB-like antitoxin of toxin-antitoxin system" evidence="1">
    <location>
        <begin position="6"/>
        <end position="107"/>
    </location>
</feature>
<dbReference type="AlphaFoldDB" id="A0A1M6M2X9"/>
<evidence type="ECO:0000313" key="3">
    <source>
        <dbReference type="Proteomes" id="UP000184529"/>
    </source>
</evidence>
<dbReference type="SUPFAM" id="SSF143100">
    <property type="entry name" value="TTHA1013/TTHA0281-like"/>
    <property type="match status" value="1"/>
</dbReference>
<reference evidence="3" key="1">
    <citation type="submission" date="2016-11" db="EMBL/GenBank/DDBJ databases">
        <authorList>
            <person name="Varghese N."/>
            <person name="Submissions S."/>
        </authorList>
    </citation>
    <scope>NUCLEOTIDE SEQUENCE [LARGE SCALE GENOMIC DNA]</scope>
    <source>
        <strain evidence="3">DSM 16057</strain>
    </source>
</reference>
<dbReference type="Pfam" id="PF15919">
    <property type="entry name" value="HicB_lk_antitox"/>
    <property type="match status" value="1"/>
</dbReference>
<dbReference type="InterPro" id="IPR031807">
    <property type="entry name" value="HicB-like"/>
</dbReference>
<protein>
    <submittedName>
        <fullName evidence="2">Predicted nuclease of the RNAse H fold, HicB family</fullName>
    </submittedName>
</protein>
<keyword evidence="3" id="KW-1185">Reference proteome</keyword>
<dbReference type="Proteomes" id="UP000184529">
    <property type="component" value="Unassembled WGS sequence"/>
</dbReference>
<evidence type="ECO:0000259" key="1">
    <source>
        <dbReference type="Pfam" id="PF15919"/>
    </source>
</evidence>
<dbReference type="EMBL" id="FQZM01000060">
    <property type="protein sequence ID" value="SHJ77785.1"/>
    <property type="molecule type" value="Genomic_DNA"/>
</dbReference>
<dbReference type="PANTHER" id="PTHR34504:SF2">
    <property type="entry name" value="UPF0150 PROTEIN SSL0259"/>
    <property type="match status" value="1"/>
</dbReference>
<name>A0A1M6M2X9_9FIRM</name>
<sequence>MDKYIFPAVFETGEKKGYCVTFPDLPGCITEGDTLEEALQMAREALELHLYGMEEDGDEIPSPTPPEKVRVPENGFVTVIEAWMPLVRDRMARKAVKKTVTLPKWLNDLAEKEKINFSQLLQAAIKERLCINENRRPSY</sequence>
<dbReference type="STRING" id="1121432.SAMN02745219_03308"/>
<dbReference type="Gene3D" id="3.30.160.250">
    <property type="match status" value="1"/>
</dbReference>
<accession>A0A1M6M2X9</accession>
<dbReference type="InterPro" id="IPR051404">
    <property type="entry name" value="TA_system_antitoxin"/>
</dbReference>